<dbReference type="InterPro" id="IPR036388">
    <property type="entry name" value="WH-like_DNA-bd_sf"/>
</dbReference>
<comment type="caution">
    <text evidence="6">The sequence shown here is derived from an EMBL/GenBank/DDBJ whole genome shotgun (WGS) entry which is preliminary data.</text>
</comment>
<accession>A0ABW5FQT4</accession>
<protein>
    <submittedName>
        <fullName evidence="6">LysR family transcriptional regulator</fullName>
    </submittedName>
</protein>
<dbReference type="Gene3D" id="3.40.190.10">
    <property type="entry name" value="Periplasmic binding protein-like II"/>
    <property type="match status" value="2"/>
</dbReference>
<sequence length="302" mass="33220">MPVNLDLFRLLVFVTVVERNGYSAAARRLNLSQPTVSHHVAELERSCGGQLLRYAERSVHLTAAGQEVYRAAVTMLAEQDRLRATLDDLYQGRRGRVRLGVSMAFEQQHFVGQVIAPFCEAHRGTRLSMRFGHSRREAQAVLDRELDLAYVLRWHLPAETKFEVLHEVRLVFLAARDHPLAGGEVVSADEIGRAGLITTPLTGIESVFYRDVLRDFGLAEDYSVLEIEGLQSRLLAAAAGCGVIATFVPAHHSITVSDALVPLRIEPVPASATVDAGLVRRSDDPNAATSELAAWLREHASA</sequence>
<dbReference type="PRINTS" id="PR00039">
    <property type="entry name" value="HTHLYSR"/>
</dbReference>
<dbReference type="Gene3D" id="1.10.10.10">
    <property type="entry name" value="Winged helix-like DNA-binding domain superfamily/Winged helix DNA-binding domain"/>
    <property type="match status" value="1"/>
</dbReference>
<evidence type="ECO:0000256" key="2">
    <source>
        <dbReference type="ARBA" id="ARBA00023015"/>
    </source>
</evidence>
<dbReference type="SUPFAM" id="SSF53850">
    <property type="entry name" value="Periplasmic binding protein-like II"/>
    <property type="match status" value="1"/>
</dbReference>
<organism evidence="6 7">
    <name type="scientific">Amycolatopsis pigmentata</name>
    <dbReference type="NCBI Taxonomy" id="450801"/>
    <lineage>
        <taxon>Bacteria</taxon>
        <taxon>Bacillati</taxon>
        <taxon>Actinomycetota</taxon>
        <taxon>Actinomycetes</taxon>
        <taxon>Pseudonocardiales</taxon>
        <taxon>Pseudonocardiaceae</taxon>
        <taxon>Amycolatopsis</taxon>
    </lineage>
</organism>
<dbReference type="PROSITE" id="PS50931">
    <property type="entry name" value="HTH_LYSR"/>
    <property type="match status" value="1"/>
</dbReference>
<dbReference type="Pfam" id="PF03466">
    <property type="entry name" value="LysR_substrate"/>
    <property type="match status" value="1"/>
</dbReference>
<dbReference type="RefSeq" id="WP_378262621.1">
    <property type="nucleotide sequence ID" value="NZ_JBHUKR010000004.1"/>
</dbReference>
<comment type="similarity">
    <text evidence="1">Belongs to the LysR transcriptional regulatory family.</text>
</comment>
<feature type="domain" description="HTH lysR-type" evidence="5">
    <location>
        <begin position="5"/>
        <end position="62"/>
    </location>
</feature>
<evidence type="ECO:0000259" key="5">
    <source>
        <dbReference type="PROSITE" id="PS50931"/>
    </source>
</evidence>
<dbReference type="CDD" id="cd05466">
    <property type="entry name" value="PBP2_LTTR_substrate"/>
    <property type="match status" value="1"/>
</dbReference>
<evidence type="ECO:0000256" key="3">
    <source>
        <dbReference type="ARBA" id="ARBA00023125"/>
    </source>
</evidence>
<dbReference type="Pfam" id="PF00126">
    <property type="entry name" value="HTH_1"/>
    <property type="match status" value="1"/>
</dbReference>
<dbReference type="SUPFAM" id="SSF46785">
    <property type="entry name" value="Winged helix' DNA-binding domain"/>
    <property type="match status" value="1"/>
</dbReference>
<proteinExistence type="inferred from homology"/>
<evidence type="ECO:0000313" key="7">
    <source>
        <dbReference type="Proteomes" id="UP001597417"/>
    </source>
</evidence>
<keyword evidence="3" id="KW-0238">DNA-binding</keyword>
<keyword evidence="7" id="KW-1185">Reference proteome</keyword>
<dbReference type="EMBL" id="JBHUKR010000004">
    <property type="protein sequence ID" value="MFD2416162.1"/>
    <property type="molecule type" value="Genomic_DNA"/>
</dbReference>
<evidence type="ECO:0000256" key="4">
    <source>
        <dbReference type="ARBA" id="ARBA00023163"/>
    </source>
</evidence>
<dbReference type="InterPro" id="IPR000847">
    <property type="entry name" value="LysR_HTH_N"/>
</dbReference>
<gene>
    <name evidence="6" type="ORF">ACFSXZ_07465</name>
</gene>
<keyword evidence="4" id="KW-0804">Transcription</keyword>
<dbReference type="PANTHER" id="PTHR30126:SF40">
    <property type="entry name" value="HTH-TYPE TRANSCRIPTIONAL REGULATOR GLTR"/>
    <property type="match status" value="1"/>
</dbReference>
<dbReference type="InterPro" id="IPR005119">
    <property type="entry name" value="LysR_subst-bd"/>
</dbReference>
<dbReference type="Proteomes" id="UP001597417">
    <property type="component" value="Unassembled WGS sequence"/>
</dbReference>
<dbReference type="InterPro" id="IPR036390">
    <property type="entry name" value="WH_DNA-bd_sf"/>
</dbReference>
<name>A0ABW5FQT4_9PSEU</name>
<evidence type="ECO:0000313" key="6">
    <source>
        <dbReference type="EMBL" id="MFD2416162.1"/>
    </source>
</evidence>
<keyword evidence="2" id="KW-0805">Transcription regulation</keyword>
<dbReference type="PANTHER" id="PTHR30126">
    <property type="entry name" value="HTH-TYPE TRANSCRIPTIONAL REGULATOR"/>
    <property type="match status" value="1"/>
</dbReference>
<reference evidence="7" key="1">
    <citation type="journal article" date="2019" name="Int. J. Syst. Evol. Microbiol.">
        <title>The Global Catalogue of Microorganisms (GCM) 10K type strain sequencing project: providing services to taxonomists for standard genome sequencing and annotation.</title>
        <authorList>
            <consortium name="The Broad Institute Genomics Platform"/>
            <consortium name="The Broad Institute Genome Sequencing Center for Infectious Disease"/>
            <person name="Wu L."/>
            <person name="Ma J."/>
        </authorList>
    </citation>
    <scope>NUCLEOTIDE SEQUENCE [LARGE SCALE GENOMIC DNA]</scope>
    <source>
        <strain evidence="7">CGMCC 4.7645</strain>
    </source>
</reference>
<evidence type="ECO:0000256" key="1">
    <source>
        <dbReference type="ARBA" id="ARBA00009437"/>
    </source>
</evidence>